<reference evidence="2 3" key="1">
    <citation type="journal article" date="2016" name="Nat. Microbiol.">
        <title>The Mouse Intestinal Bacterial Collection (miBC) provides host-specific insight into cultured diversity and functional potential of the gut microbiota.</title>
        <authorList>
            <person name="Lagkouvardos I."/>
            <person name="Pukall R."/>
            <person name="Abt B."/>
            <person name="Foesel B.U."/>
            <person name="Meier-Kolthoff J.P."/>
            <person name="Kumar N."/>
            <person name="Bresciani A."/>
            <person name="Martinez I."/>
            <person name="Just S."/>
            <person name="Ziegler C."/>
            <person name="Brugiroux S."/>
            <person name="Garzetti D."/>
            <person name="Wenning M."/>
            <person name="Bui T.P."/>
            <person name="Wang J."/>
            <person name="Hugenholtz F."/>
            <person name="Plugge C.M."/>
            <person name="Peterson D.A."/>
            <person name="Hornef M.W."/>
            <person name="Baines J.F."/>
            <person name="Smidt H."/>
            <person name="Walter J."/>
            <person name="Kristiansen K."/>
            <person name="Nielsen H.B."/>
            <person name="Haller D."/>
            <person name="Overmann J."/>
            <person name="Stecher B."/>
            <person name="Clavel T."/>
        </authorList>
    </citation>
    <scope>NUCLEOTIDE SEQUENCE [LARGE SCALE GENOMIC DNA]</scope>
    <source>
        <strain evidence="2 3">DSM 28560</strain>
    </source>
</reference>
<evidence type="ECO:0000259" key="1">
    <source>
        <dbReference type="PROSITE" id="PS50943"/>
    </source>
</evidence>
<evidence type="ECO:0000313" key="2">
    <source>
        <dbReference type="EMBL" id="TDA22615.1"/>
    </source>
</evidence>
<accession>A0A4R4FG84</accession>
<dbReference type="AlphaFoldDB" id="A0A4R4FG84"/>
<proteinExistence type="predicted"/>
<name>A0A4R4FG84_9FIRM</name>
<dbReference type="PROSITE" id="PS50943">
    <property type="entry name" value="HTH_CROC1"/>
    <property type="match status" value="1"/>
</dbReference>
<organism evidence="2 3">
    <name type="scientific">Extibacter muris</name>
    <dbReference type="NCBI Taxonomy" id="1796622"/>
    <lineage>
        <taxon>Bacteria</taxon>
        <taxon>Bacillati</taxon>
        <taxon>Bacillota</taxon>
        <taxon>Clostridia</taxon>
        <taxon>Lachnospirales</taxon>
        <taxon>Lachnospiraceae</taxon>
        <taxon>Extibacter</taxon>
    </lineage>
</organism>
<gene>
    <name evidence="2" type="ORF">E1963_04165</name>
</gene>
<keyword evidence="3" id="KW-1185">Reference proteome</keyword>
<sequence length="469" mass="53904">MDESFTMITEKRCDMKNQFGKSLRSQMEKAGIKESELADALSYDATYISKWINGSKLPSERNAERIIGQMADCFAAHTNVPEAERAAQRQQGLAELKMAYASDRSYLIFQNYNNNDMSFVDSRQTLVRLTRAAFMQALDLYDGRIGIMATFDLFRLYGKEFRGLMKELHDTGVKKVELSLALEPEGLTTEYNYYAAVIIGTIGSFDYIEMSIVCRRPEQPSILVINDLLCLQVLWSVGGELSAVFSMEHKIISRFASVCQQVMEVGDKLLDPAEPESLRRTNVQLDSYSDRRQWQFFNEPPAMLFPGEIMDILIEHAEDESYARYLVKLNNVFAKRTCKARIDLVLYSSMLNEYLANGNISVGNVSHHLTPEQTRLHLTHLSQVMSEYPDVRLYVIRDTVVLSEEPRRAPSIFLDTYSLNIENSKKKPNDNYHISLAPRMRGAFEQFFEKMLRMPFCNRLTAEDVLRYL</sequence>
<evidence type="ECO:0000313" key="3">
    <source>
        <dbReference type="Proteomes" id="UP000295710"/>
    </source>
</evidence>
<feature type="domain" description="HTH cro/C1-type" evidence="1">
    <location>
        <begin position="23"/>
        <end position="66"/>
    </location>
</feature>
<comment type="caution">
    <text evidence="2">The sequence shown here is derived from an EMBL/GenBank/DDBJ whole genome shotgun (WGS) entry which is preliminary data.</text>
</comment>
<dbReference type="Pfam" id="PF01381">
    <property type="entry name" value="HTH_3"/>
    <property type="match status" value="1"/>
</dbReference>
<dbReference type="GO" id="GO:0003677">
    <property type="term" value="F:DNA binding"/>
    <property type="evidence" value="ECO:0007669"/>
    <property type="project" value="InterPro"/>
</dbReference>
<dbReference type="Gene3D" id="1.10.260.40">
    <property type="entry name" value="lambda repressor-like DNA-binding domains"/>
    <property type="match status" value="1"/>
</dbReference>
<dbReference type="CDD" id="cd00093">
    <property type="entry name" value="HTH_XRE"/>
    <property type="match status" value="1"/>
</dbReference>
<dbReference type="EMBL" id="SMMX01000003">
    <property type="protein sequence ID" value="TDA22615.1"/>
    <property type="molecule type" value="Genomic_DNA"/>
</dbReference>
<dbReference type="Proteomes" id="UP000295710">
    <property type="component" value="Unassembled WGS sequence"/>
</dbReference>
<dbReference type="SUPFAM" id="SSF47413">
    <property type="entry name" value="lambda repressor-like DNA-binding domains"/>
    <property type="match status" value="1"/>
</dbReference>
<dbReference type="InterPro" id="IPR010982">
    <property type="entry name" value="Lambda_DNA-bd_dom_sf"/>
</dbReference>
<protein>
    <submittedName>
        <fullName evidence="2">XRE family transcriptional regulator</fullName>
    </submittedName>
</protein>
<dbReference type="InterPro" id="IPR001387">
    <property type="entry name" value="Cro/C1-type_HTH"/>
</dbReference>